<dbReference type="Proteomes" id="UP000192220">
    <property type="component" value="Unplaced"/>
</dbReference>
<evidence type="ECO:0000313" key="3">
    <source>
        <dbReference type="RefSeq" id="XP_013887763.1"/>
    </source>
</evidence>
<dbReference type="OrthoDB" id="10070125at2759"/>
<dbReference type="STRING" id="52670.A0A2I4D696"/>
<dbReference type="Pfam" id="PF15062">
    <property type="entry name" value="ARL6IP6"/>
    <property type="match status" value="1"/>
</dbReference>
<dbReference type="InterPro" id="IPR029383">
    <property type="entry name" value="ARL6IP6"/>
</dbReference>
<sequence length="134" mass="14102">MSGGRTGGSGMEPRNGLKPWLGSALSVLSSAVTVTGVGLCCSVFYPLLRDLRAERTTGESGTEERVLGFWTILVLAVLVGCFCCVFSWTLTYLDSKRPGVMSPALRDGPGFNHSSGLAALSGVMAVLTVIWTLT</sequence>
<gene>
    <name evidence="3" type="primary">arl6ip6</name>
</gene>
<dbReference type="PANTHER" id="PTHR28640:SF1">
    <property type="entry name" value="ADP-RIBOSYLATION FACTOR-LIKE PROTEIN 6-INTERACTING PROTEIN 6"/>
    <property type="match status" value="1"/>
</dbReference>
<dbReference type="AlphaFoldDB" id="A0A2I4D696"/>
<dbReference type="CTD" id="151188"/>
<keyword evidence="1" id="KW-0812">Transmembrane</keyword>
<organism evidence="2 3">
    <name type="scientific">Austrofundulus limnaeus</name>
    <name type="common">Annual killifish</name>
    <dbReference type="NCBI Taxonomy" id="52670"/>
    <lineage>
        <taxon>Eukaryota</taxon>
        <taxon>Metazoa</taxon>
        <taxon>Chordata</taxon>
        <taxon>Craniata</taxon>
        <taxon>Vertebrata</taxon>
        <taxon>Euteleostomi</taxon>
        <taxon>Actinopterygii</taxon>
        <taxon>Neopterygii</taxon>
        <taxon>Teleostei</taxon>
        <taxon>Neoteleostei</taxon>
        <taxon>Acanthomorphata</taxon>
        <taxon>Ovalentaria</taxon>
        <taxon>Atherinomorphae</taxon>
        <taxon>Cyprinodontiformes</taxon>
        <taxon>Rivulidae</taxon>
        <taxon>Austrofundulus</taxon>
    </lineage>
</organism>
<dbReference type="PANTHER" id="PTHR28640">
    <property type="entry name" value="ADP-RIBOSYLATION FACTOR-LIKE PROTEIN 6-INTERACTING PROTEIN 6"/>
    <property type="match status" value="1"/>
</dbReference>
<protein>
    <submittedName>
        <fullName evidence="3">ADP-ribosylation factor-like protein 6-interacting protein 6</fullName>
    </submittedName>
</protein>
<evidence type="ECO:0000256" key="1">
    <source>
        <dbReference type="SAM" id="Phobius"/>
    </source>
</evidence>
<feature type="transmembrane region" description="Helical" evidence="1">
    <location>
        <begin position="66"/>
        <end position="90"/>
    </location>
</feature>
<dbReference type="GeneID" id="106535329"/>
<dbReference type="KEGG" id="alim:106535329"/>
<evidence type="ECO:0000313" key="2">
    <source>
        <dbReference type="Proteomes" id="UP000192220"/>
    </source>
</evidence>
<feature type="transmembrane region" description="Helical" evidence="1">
    <location>
        <begin position="20"/>
        <end position="45"/>
    </location>
</feature>
<dbReference type="InParanoid" id="A0A2I4D696"/>
<dbReference type="RefSeq" id="XP_013887763.1">
    <property type="nucleotide sequence ID" value="XM_014032309.1"/>
</dbReference>
<reference evidence="3" key="1">
    <citation type="submission" date="2025-08" db="UniProtKB">
        <authorList>
            <consortium name="RefSeq"/>
        </authorList>
    </citation>
    <scope>IDENTIFICATION</scope>
    <source>
        <strain evidence="3">Quisiro</strain>
        <tissue evidence="3">Liver</tissue>
    </source>
</reference>
<proteinExistence type="predicted"/>
<name>A0A2I4D696_AUSLI</name>
<keyword evidence="1" id="KW-1133">Transmembrane helix</keyword>
<keyword evidence="2" id="KW-1185">Reference proteome</keyword>
<feature type="transmembrane region" description="Helical" evidence="1">
    <location>
        <begin position="110"/>
        <end position="133"/>
    </location>
</feature>
<accession>A0A2I4D696</accession>
<keyword evidence="1" id="KW-0472">Membrane</keyword>
<dbReference type="FunCoup" id="A0A2I4D696">
    <property type="interactions" value="522"/>
</dbReference>